<organism evidence="2 3">
    <name type="scientific">Trichostrongylus colubriformis</name>
    <name type="common">Black scour worm</name>
    <dbReference type="NCBI Taxonomy" id="6319"/>
    <lineage>
        <taxon>Eukaryota</taxon>
        <taxon>Metazoa</taxon>
        <taxon>Ecdysozoa</taxon>
        <taxon>Nematoda</taxon>
        <taxon>Chromadorea</taxon>
        <taxon>Rhabditida</taxon>
        <taxon>Rhabditina</taxon>
        <taxon>Rhabditomorpha</taxon>
        <taxon>Strongyloidea</taxon>
        <taxon>Trichostrongylidae</taxon>
        <taxon>Trichostrongylus</taxon>
    </lineage>
</organism>
<protein>
    <submittedName>
        <fullName evidence="2">Uncharacterized protein</fullName>
    </submittedName>
</protein>
<keyword evidence="3" id="KW-1185">Reference proteome</keyword>
<evidence type="ECO:0000313" key="2">
    <source>
        <dbReference type="EMBL" id="KAK5969007.1"/>
    </source>
</evidence>
<dbReference type="Proteomes" id="UP001331761">
    <property type="component" value="Unassembled WGS sequence"/>
</dbReference>
<evidence type="ECO:0000313" key="3">
    <source>
        <dbReference type="Proteomes" id="UP001331761"/>
    </source>
</evidence>
<feature type="region of interest" description="Disordered" evidence="1">
    <location>
        <begin position="1"/>
        <end position="21"/>
    </location>
</feature>
<sequence>MSMTRSYSTAQHNGRTNIDTTSTLLSSVHEGSSFELYEGQAQYLPQGESYVRLFHRLLDGFTADASSSAGNI</sequence>
<dbReference type="EMBL" id="WIXE01020716">
    <property type="protein sequence ID" value="KAK5969007.1"/>
    <property type="molecule type" value="Genomic_DNA"/>
</dbReference>
<evidence type="ECO:0000256" key="1">
    <source>
        <dbReference type="SAM" id="MobiDB-lite"/>
    </source>
</evidence>
<dbReference type="AlphaFoldDB" id="A0AAN8EZ81"/>
<reference evidence="2 3" key="1">
    <citation type="submission" date="2019-10" db="EMBL/GenBank/DDBJ databases">
        <title>Assembly and Annotation for the nematode Trichostrongylus colubriformis.</title>
        <authorList>
            <person name="Martin J."/>
        </authorList>
    </citation>
    <scope>NUCLEOTIDE SEQUENCE [LARGE SCALE GENOMIC DNA]</scope>
    <source>
        <strain evidence="2">G859</strain>
        <tissue evidence="2">Whole worm</tissue>
    </source>
</reference>
<name>A0AAN8EZ81_TRICO</name>
<accession>A0AAN8EZ81</accession>
<gene>
    <name evidence="2" type="ORF">GCK32_012850</name>
</gene>
<proteinExistence type="predicted"/>
<comment type="caution">
    <text evidence="2">The sequence shown here is derived from an EMBL/GenBank/DDBJ whole genome shotgun (WGS) entry which is preliminary data.</text>
</comment>